<dbReference type="Gene3D" id="1.10.1600.10">
    <property type="match status" value="1"/>
</dbReference>
<dbReference type="InterPro" id="IPR016194">
    <property type="entry name" value="SPOC-like_C_dom_sf"/>
</dbReference>
<evidence type="ECO:0000256" key="4">
    <source>
        <dbReference type="ARBA" id="ARBA00022763"/>
    </source>
</evidence>
<dbReference type="PANTHER" id="PTHR12604:SF2">
    <property type="entry name" value="X-RAY REPAIR CROSS-COMPLEMENTING PROTEIN 6"/>
    <property type="match status" value="1"/>
</dbReference>
<dbReference type="GO" id="GO:0043564">
    <property type="term" value="C:Ku70:Ku80 complex"/>
    <property type="evidence" value="ECO:0007669"/>
    <property type="project" value="InterPro"/>
</dbReference>
<evidence type="ECO:0000256" key="2">
    <source>
        <dbReference type="ARBA" id="ARBA00005240"/>
    </source>
</evidence>
<evidence type="ECO:0000256" key="3">
    <source>
        <dbReference type="ARBA" id="ARBA00022741"/>
    </source>
</evidence>
<dbReference type="OrthoDB" id="3249161at2759"/>
<dbReference type="NCBIfam" id="TIGR00578">
    <property type="entry name" value="ku70"/>
    <property type="match status" value="1"/>
</dbReference>
<dbReference type="SUPFAM" id="SSF53300">
    <property type="entry name" value="vWA-like"/>
    <property type="match status" value="1"/>
</dbReference>
<dbReference type="Gene3D" id="2.40.290.10">
    <property type="match status" value="1"/>
</dbReference>
<keyword evidence="14" id="KW-1185">Reference proteome</keyword>
<dbReference type="InterPro" id="IPR003034">
    <property type="entry name" value="SAP_dom"/>
</dbReference>
<dbReference type="InParanoid" id="A0A6J0BD64"/>
<keyword evidence="7" id="KW-0067">ATP-binding</keyword>
<comment type="similarity">
    <text evidence="2">Belongs to the ku70 family.</text>
</comment>
<dbReference type="Pfam" id="PF03730">
    <property type="entry name" value="Ku_C"/>
    <property type="match status" value="1"/>
</dbReference>
<evidence type="ECO:0000256" key="1">
    <source>
        <dbReference type="ARBA" id="ARBA00004123"/>
    </source>
</evidence>
<accession>A0A6J0BD64</accession>
<dbReference type="InterPro" id="IPR005161">
    <property type="entry name" value="Ku_N"/>
</dbReference>
<dbReference type="InterPro" id="IPR006165">
    <property type="entry name" value="Ku70"/>
</dbReference>
<dbReference type="GO" id="GO:0000723">
    <property type="term" value="P:telomere maintenance"/>
    <property type="evidence" value="ECO:0007669"/>
    <property type="project" value="InterPro"/>
</dbReference>
<dbReference type="FunCoup" id="A0A6J0BD64">
    <property type="interactions" value="1733"/>
</dbReference>
<dbReference type="SUPFAM" id="SSF68906">
    <property type="entry name" value="SAP domain"/>
    <property type="match status" value="1"/>
</dbReference>
<dbReference type="Gene3D" id="4.10.970.10">
    <property type="entry name" value="Ku70, bridge and pillars"/>
    <property type="match status" value="1"/>
</dbReference>
<dbReference type="GO" id="GO:0003684">
    <property type="term" value="F:damaged DNA binding"/>
    <property type="evidence" value="ECO:0007669"/>
    <property type="project" value="InterPro"/>
</dbReference>
<protein>
    <submittedName>
        <fullName evidence="15 16">X-ray repair cross-complementing protein 6 isoform X1</fullName>
    </submittedName>
</protein>
<dbReference type="InterPro" id="IPR005160">
    <property type="entry name" value="Ku_C"/>
</dbReference>
<evidence type="ECO:0000256" key="8">
    <source>
        <dbReference type="ARBA" id="ARBA00023125"/>
    </source>
</evidence>
<reference evidence="15 16" key="1">
    <citation type="submission" date="2025-05" db="UniProtKB">
        <authorList>
            <consortium name="RefSeq"/>
        </authorList>
    </citation>
    <scope>IDENTIFICATION</scope>
    <source>
        <tissue evidence="15 16">Thorax and Abdomen</tissue>
    </source>
</reference>
<dbReference type="InterPro" id="IPR036465">
    <property type="entry name" value="vWFA_dom_sf"/>
</dbReference>
<dbReference type="RefSeq" id="XP_046597772.1">
    <property type="nucleotide sequence ID" value="XM_046741816.1"/>
</dbReference>
<dbReference type="Pfam" id="PF02735">
    <property type="entry name" value="Ku"/>
    <property type="match status" value="1"/>
</dbReference>
<keyword evidence="4" id="KW-0227">DNA damage</keyword>
<dbReference type="Pfam" id="PF03731">
    <property type="entry name" value="Ku_N"/>
    <property type="match status" value="1"/>
</dbReference>
<dbReference type="KEGG" id="nlo:107219193"/>
<comment type="subcellular location">
    <subcellularLocation>
        <location evidence="1">Nucleus</location>
    </subcellularLocation>
</comment>
<dbReference type="GO" id="GO:0005524">
    <property type="term" value="F:ATP binding"/>
    <property type="evidence" value="ECO:0007669"/>
    <property type="project" value="UniProtKB-KW"/>
</dbReference>
<dbReference type="GO" id="GO:0006303">
    <property type="term" value="P:double-strand break repair via nonhomologous end joining"/>
    <property type="evidence" value="ECO:0007669"/>
    <property type="project" value="InterPro"/>
</dbReference>
<dbReference type="Proteomes" id="UP000829291">
    <property type="component" value="Chromosome 5"/>
</dbReference>
<dbReference type="GO" id="GO:0006310">
    <property type="term" value="P:DNA recombination"/>
    <property type="evidence" value="ECO:0007669"/>
    <property type="project" value="UniProtKB-KW"/>
</dbReference>
<dbReference type="PANTHER" id="PTHR12604">
    <property type="entry name" value="KU AUTOANTIGEN DNA HELICASE"/>
    <property type="match status" value="1"/>
</dbReference>
<keyword evidence="5" id="KW-0378">Hydrolase</keyword>
<keyword evidence="8" id="KW-0238">DNA-binding</keyword>
<dbReference type="PROSITE" id="PS50800">
    <property type="entry name" value="SAP"/>
    <property type="match status" value="1"/>
</dbReference>
<evidence type="ECO:0000259" key="13">
    <source>
        <dbReference type="PROSITE" id="PS50800"/>
    </source>
</evidence>
<dbReference type="PIRSF" id="PIRSF003033">
    <property type="entry name" value="Ku70"/>
    <property type="match status" value="1"/>
</dbReference>
<dbReference type="InterPro" id="IPR002035">
    <property type="entry name" value="VWF_A"/>
</dbReference>
<dbReference type="Pfam" id="PF02037">
    <property type="entry name" value="SAP"/>
    <property type="match status" value="1"/>
</dbReference>
<proteinExistence type="inferred from homology"/>
<dbReference type="InterPro" id="IPR027388">
    <property type="entry name" value="Ku70_bridge/pillars_dom_sf"/>
</dbReference>
<evidence type="ECO:0000256" key="5">
    <source>
        <dbReference type="ARBA" id="ARBA00022801"/>
    </source>
</evidence>
<evidence type="ECO:0000256" key="10">
    <source>
        <dbReference type="ARBA" id="ARBA00023204"/>
    </source>
</evidence>
<dbReference type="Gene3D" id="3.40.50.410">
    <property type="entry name" value="von Willebrand factor, type A domain"/>
    <property type="match status" value="1"/>
</dbReference>
<name>A0A6J0BD64_NEOLC</name>
<dbReference type="GO" id="GO:0016787">
    <property type="term" value="F:hydrolase activity"/>
    <property type="evidence" value="ECO:0007669"/>
    <property type="project" value="UniProtKB-KW"/>
</dbReference>
<dbReference type="GO" id="GO:0003678">
    <property type="term" value="F:DNA helicase activity"/>
    <property type="evidence" value="ECO:0007669"/>
    <property type="project" value="InterPro"/>
</dbReference>
<dbReference type="InterPro" id="IPR006164">
    <property type="entry name" value="DNA_bd_Ku70/Ku80"/>
</dbReference>
<dbReference type="SMART" id="SM00559">
    <property type="entry name" value="Ku78"/>
    <property type="match status" value="1"/>
</dbReference>
<evidence type="ECO:0000256" key="6">
    <source>
        <dbReference type="ARBA" id="ARBA00022806"/>
    </source>
</evidence>
<keyword evidence="6" id="KW-0347">Helicase</keyword>
<evidence type="ECO:0000256" key="11">
    <source>
        <dbReference type="ARBA" id="ARBA00023242"/>
    </source>
</evidence>
<dbReference type="PROSITE" id="PS50234">
    <property type="entry name" value="VWFA"/>
    <property type="match status" value="1"/>
</dbReference>
<keyword evidence="10" id="KW-0234">DNA repair</keyword>
<evidence type="ECO:0000313" key="16">
    <source>
        <dbReference type="RefSeq" id="XP_046597772.1"/>
    </source>
</evidence>
<organism evidence="14 15">
    <name type="scientific">Neodiprion lecontei</name>
    <name type="common">Redheaded pine sawfly</name>
    <dbReference type="NCBI Taxonomy" id="441921"/>
    <lineage>
        <taxon>Eukaryota</taxon>
        <taxon>Metazoa</taxon>
        <taxon>Ecdysozoa</taxon>
        <taxon>Arthropoda</taxon>
        <taxon>Hexapoda</taxon>
        <taxon>Insecta</taxon>
        <taxon>Pterygota</taxon>
        <taxon>Neoptera</taxon>
        <taxon>Endopterygota</taxon>
        <taxon>Hymenoptera</taxon>
        <taxon>Tenthredinoidea</taxon>
        <taxon>Diprionidae</taxon>
        <taxon>Diprioninae</taxon>
        <taxon>Neodiprion</taxon>
    </lineage>
</organism>
<dbReference type="AlphaFoldDB" id="A0A6J0BD64"/>
<evidence type="ECO:0000256" key="9">
    <source>
        <dbReference type="ARBA" id="ARBA00023172"/>
    </source>
</evidence>
<evidence type="ECO:0000313" key="15">
    <source>
        <dbReference type="RefSeq" id="XP_015512829.2"/>
    </source>
</evidence>
<dbReference type="SUPFAM" id="SSF100939">
    <property type="entry name" value="SPOC domain-like"/>
    <property type="match status" value="1"/>
</dbReference>
<evidence type="ECO:0000259" key="12">
    <source>
        <dbReference type="PROSITE" id="PS50234"/>
    </source>
</evidence>
<evidence type="ECO:0000256" key="7">
    <source>
        <dbReference type="ARBA" id="ARBA00022840"/>
    </source>
</evidence>
<dbReference type="InterPro" id="IPR036361">
    <property type="entry name" value="SAP_dom_sf"/>
</dbReference>
<dbReference type="GO" id="GO:0003690">
    <property type="term" value="F:double-stranded DNA binding"/>
    <property type="evidence" value="ECO:0007669"/>
    <property type="project" value="TreeGrafter"/>
</dbReference>
<feature type="domain" description="VWFA" evidence="12">
    <location>
        <begin position="43"/>
        <end position="247"/>
    </location>
</feature>
<gene>
    <name evidence="15 16" type="primary">LOC107219193</name>
</gene>
<keyword evidence="9" id="KW-0233">DNA recombination</keyword>
<dbReference type="GeneID" id="107219193"/>
<keyword evidence="11" id="KW-0539">Nucleus</keyword>
<evidence type="ECO:0000313" key="14">
    <source>
        <dbReference type="Proteomes" id="UP000829291"/>
    </source>
</evidence>
<dbReference type="GO" id="GO:0042162">
    <property type="term" value="F:telomeric DNA binding"/>
    <property type="evidence" value="ECO:0007669"/>
    <property type="project" value="InterPro"/>
</dbReference>
<feature type="domain" description="SAP" evidence="13">
    <location>
        <begin position="569"/>
        <end position="603"/>
    </location>
</feature>
<sequence>MYSVINIGCETNLFNRYRYNNKLHIDNLPESEESKINYCSRDGVIFIIDATKEMFEIDPEHEKSYFSQCLEAYKNILAEKLSWNKTDWMGIILMGTNKWDQDPEIKHVFTWLTFKEVSIDQMIKIDEALLNVDKFHDDVGSSTEYPLYDALWYATRCFNAVKITMPFRHIVLLTRSDNPYANDHMEKHRIRLKADDCSNLNIRLSVVGLGTEWNPSHFFDELEVHSGKFDKAEDYERTLLTDLEEEIKHASRITAKLQWTLGNGVKLGVSVSTITAKTKFPRQIRLSKVNNEPLDAYSYYRKAEAGYSEDEEDTDENEESIGEKVVLSENVYNYQQFGGRSIRFSLQESSKLSNSREPGITLLGFKPISKLDFSHHLEAPNFVTYNESQLQGSKALFAALLQKCDTKHVMAICVVTLRSRSPSYLYALIPSVTLTGFYAYKLPFAENVRDFSSVLSQYYYNDTDNKCPINNETVDLCYNFIKKTSIKYDPVMFKNPKLHTELAHIESLAMDKDSCKIPFDTTIPDKEAASHRLGQFRDLFKIEVDSHGETKNTNKRTLNFEELVQAKQVKSCTVAELKDYLKSVGENPVGRKNDLVDRVYSLFT</sequence>
<dbReference type="RefSeq" id="XP_015512829.2">
    <property type="nucleotide sequence ID" value="XM_015657343.2"/>
</dbReference>
<keyword evidence="3" id="KW-0547">Nucleotide-binding</keyword>